<dbReference type="Proteomes" id="UP000799779">
    <property type="component" value="Unassembled WGS sequence"/>
</dbReference>
<dbReference type="Gene3D" id="1.10.510.10">
    <property type="entry name" value="Transferase(Phosphotransferase) domain 1"/>
    <property type="match status" value="1"/>
</dbReference>
<dbReference type="AlphaFoldDB" id="A0A6A5WRJ5"/>
<organism evidence="1 2">
    <name type="scientific">Amniculicola lignicola CBS 123094</name>
    <dbReference type="NCBI Taxonomy" id="1392246"/>
    <lineage>
        <taxon>Eukaryota</taxon>
        <taxon>Fungi</taxon>
        <taxon>Dikarya</taxon>
        <taxon>Ascomycota</taxon>
        <taxon>Pezizomycotina</taxon>
        <taxon>Dothideomycetes</taxon>
        <taxon>Pleosporomycetidae</taxon>
        <taxon>Pleosporales</taxon>
        <taxon>Amniculicolaceae</taxon>
        <taxon>Amniculicola</taxon>
    </lineage>
</organism>
<dbReference type="PANTHER" id="PTHR37542">
    <property type="entry name" value="HELO DOMAIN-CONTAINING PROTEIN-RELATED"/>
    <property type="match status" value="1"/>
</dbReference>
<sequence length="717" mass="80940">MESQVIRDYATHTAGYFIDRSNYDEVSVLLTYWKDGDLHIWDEVRDLRRVFENDLKYRFATFALPGDGTQQARLRSEVANFITKFALEKRSLVIIYYTGHCVASDGKAVWTAMRRGGPTLNWSDIQPSCFDALGDVLLILDCCHATLITKGQKIAGRFEILAACAKGLETPLPGEGSFTWALLKVLSETELKPGISVSELRGQMDDHTRETPFWAPIGSNIESSIVIKKREPPSDPRFKRKPAGYLIFRVSLLDDVDGLQISDWLKSNAPPNVSAVDIEAIVLKARRLQKHLDHEAFPDKSILRKLSPSAQSEILHHLQYLDTRMEKAMSDARNPLLEGNVQIVHETLSAIQTGVDAAYTKIETPLLLDIGKGDVNQSIHADIALDSGTLDTLSLHQCVTATSLPTTSFEISREDIRFPTSDERFVRGTMADRDVLIDFFDYVPDRVGEPYPATKEQLEKISERLCHEKGLGYHTLRGVGYVHDAVETRFGVVFQLKGAQHAVQTSVVTLQHLFANRRRMSLSRRVEIAHAIVTAVENLHRVEWIHKAIRSDNICFFSTPKGPPAGSGQDEEIDFSSPWVFGFEYARAMAAGSNLEEDHSQIRNFYRHPHRWSKPQAKFTRAHDVYSLGVVLMEIAEWRKVDSLVKIRGHVTPDTFRAELDKKLRRDFAHQIGDVFTEAIVGCFEFEEKSAGMTTYEAHKLFQDSVLNCMQKVVGRV</sequence>
<evidence type="ECO:0000313" key="2">
    <source>
        <dbReference type="Proteomes" id="UP000799779"/>
    </source>
</evidence>
<dbReference type="SUPFAM" id="SSF56112">
    <property type="entry name" value="Protein kinase-like (PK-like)"/>
    <property type="match status" value="1"/>
</dbReference>
<protein>
    <recommendedName>
        <fullName evidence="3">Protein kinase domain-containing protein</fullName>
    </recommendedName>
</protein>
<dbReference type="PANTHER" id="PTHR37542:SF3">
    <property type="entry name" value="PRION-INHIBITION AND PROPAGATION HELO DOMAIN-CONTAINING PROTEIN"/>
    <property type="match status" value="1"/>
</dbReference>
<evidence type="ECO:0008006" key="3">
    <source>
        <dbReference type="Google" id="ProtNLM"/>
    </source>
</evidence>
<reference evidence="1" key="1">
    <citation type="journal article" date="2020" name="Stud. Mycol.">
        <title>101 Dothideomycetes genomes: a test case for predicting lifestyles and emergence of pathogens.</title>
        <authorList>
            <person name="Haridas S."/>
            <person name="Albert R."/>
            <person name="Binder M."/>
            <person name="Bloem J."/>
            <person name="Labutti K."/>
            <person name="Salamov A."/>
            <person name="Andreopoulos B."/>
            <person name="Baker S."/>
            <person name="Barry K."/>
            <person name="Bills G."/>
            <person name="Bluhm B."/>
            <person name="Cannon C."/>
            <person name="Castanera R."/>
            <person name="Culley D."/>
            <person name="Daum C."/>
            <person name="Ezra D."/>
            <person name="Gonzalez J."/>
            <person name="Henrissat B."/>
            <person name="Kuo A."/>
            <person name="Liang C."/>
            <person name="Lipzen A."/>
            <person name="Lutzoni F."/>
            <person name="Magnuson J."/>
            <person name="Mondo S."/>
            <person name="Nolan M."/>
            <person name="Ohm R."/>
            <person name="Pangilinan J."/>
            <person name="Park H.-J."/>
            <person name="Ramirez L."/>
            <person name="Alfaro M."/>
            <person name="Sun H."/>
            <person name="Tritt A."/>
            <person name="Yoshinaga Y."/>
            <person name="Zwiers L.-H."/>
            <person name="Turgeon B."/>
            <person name="Goodwin S."/>
            <person name="Spatafora J."/>
            <person name="Crous P."/>
            <person name="Grigoriev I."/>
        </authorList>
    </citation>
    <scope>NUCLEOTIDE SEQUENCE</scope>
    <source>
        <strain evidence="1">CBS 123094</strain>
    </source>
</reference>
<dbReference type="EMBL" id="ML977581">
    <property type="protein sequence ID" value="KAF2001715.1"/>
    <property type="molecule type" value="Genomic_DNA"/>
</dbReference>
<evidence type="ECO:0000313" key="1">
    <source>
        <dbReference type="EMBL" id="KAF2001715.1"/>
    </source>
</evidence>
<dbReference type="InterPro" id="IPR011009">
    <property type="entry name" value="Kinase-like_dom_sf"/>
</dbReference>
<proteinExistence type="predicted"/>
<accession>A0A6A5WRJ5</accession>
<gene>
    <name evidence="1" type="ORF">P154DRAFT_562433</name>
</gene>
<dbReference type="OrthoDB" id="1911848at2759"/>
<keyword evidence="2" id="KW-1185">Reference proteome</keyword>
<name>A0A6A5WRJ5_9PLEO</name>